<dbReference type="RefSeq" id="WP_167188140.1">
    <property type="nucleotide sequence ID" value="NZ_JAASQL010000002.1"/>
</dbReference>
<evidence type="ECO:0000313" key="4">
    <source>
        <dbReference type="Proteomes" id="UP000745859"/>
    </source>
</evidence>
<organism evidence="3 4">
    <name type="scientific">Wenyingzhuangia heitensis</name>
    <dbReference type="NCBI Taxonomy" id="1487859"/>
    <lineage>
        <taxon>Bacteria</taxon>
        <taxon>Pseudomonadati</taxon>
        <taxon>Bacteroidota</taxon>
        <taxon>Flavobacteriia</taxon>
        <taxon>Flavobacteriales</taxon>
        <taxon>Flavobacteriaceae</taxon>
        <taxon>Wenyingzhuangia</taxon>
    </lineage>
</organism>
<feature type="domain" description="DUF6371" evidence="1">
    <location>
        <begin position="98"/>
        <end position="245"/>
    </location>
</feature>
<name>A0ABX0UA29_9FLAO</name>
<dbReference type="EMBL" id="JAASQL010000002">
    <property type="protein sequence ID" value="NIJ45657.1"/>
    <property type="molecule type" value="Genomic_DNA"/>
</dbReference>
<proteinExistence type="predicted"/>
<dbReference type="Pfam" id="PF21957">
    <property type="entry name" value="Zn_ribbon_16"/>
    <property type="match status" value="1"/>
</dbReference>
<keyword evidence="4" id="KW-1185">Reference proteome</keyword>
<sequence>MYKYSLDKSPKKFECPQCLKKRLVRYIDTETDDYVDHKVGRCDREINCGYHYTPKMYFEQNNVSFKNYYIPNNVKKEIVTSYHSKEELKLTLDNFKKNNFVKFLNQIFNKEQVLSIINNYKIGTASYWYNGTVFWQIDNDHKIRSGKIISYQESGKRTQYVYWVHSYQIKKGIKSHFNLKQCLFGEHLVKSKNQTIAIVESEKTACIMSQIFDKYTWLACGNLSGLLEEKLRVIKQHKIILYPDLGLDKGNGSPFLRWSLQKDRLNKLGYHISISDLLEENGTDNQKRKGFDIADYFVNQSQNEEIVIKTTEDLIYQKIKKRSPNIDCLRSVFDIDIKEIIINTCE</sequence>
<evidence type="ECO:0000259" key="2">
    <source>
        <dbReference type="Pfam" id="PF21957"/>
    </source>
</evidence>
<reference evidence="3 4" key="1">
    <citation type="submission" date="2020-03" db="EMBL/GenBank/DDBJ databases">
        <title>Genomic Encyclopedia of Type Strains, Phase IV (KMG-IV): sequencing the most valuable type-strain genomes for metagenomic binning, comparative biology and taxonomic classification.</title>
        <authorList>
            <person name="Goeker M."/>
        </authorList>
    </citation>
    <scope>NUCLEOTIDE SEQUENCE [LARGE SCALE GENOMIC DNA]</scope>
    <source>
        <strain evidence="3 4">DSM 101599</strain>
    </source>
</reference>
<dbReference type="InterPro" id="IPR045951">
    <property type="entry name" value="DUF6371"/>
</dbReference>
<feature type="domain" description="Zinc beta-ribbon finger putative" evidence="2">
    <location>
        <begin position="2"/>
        <end position="62"/>
    </location>
</feature>
<dbReference type="InterPro" id="IPR047731">
    <property type="entry name" value="Zinc_ribbon_put"/>
</dbReference>
<comment type="caution">
    <text evidence="3">The sequence shown here is derived from an EMBL/GenBank/DDBJ whole genome shotgun (WGS) entry which is preliminary data.</text>
</comment>
<evidence type="ECO:0008006" key="5">
    <source>
        <dbReference type="Google" id="ProtNLM"/>
    </source>
</evidence>
<evidence type="ECO:0000259" key="1">
    <source>
        <dbReference type="Pfam" id="PF19898"/>
    </source>
</evidence>
<protein>
    <recommendedName>
        <fullName evidence="5">Toprim-like</fullName>
    </recommendedName>
</protein>
<dbReference type="Proteomes" id="UP000745859">
    <property type="component" value="Unassembled WGS sequence"/>
</dbReference>
<gene>
    <name evidence="3" type="ORF">FHR24_002125</name>
</gene>
<dbReference type="Pfam" id="PF19898">
    <property type="entry name" value="DUF6371"/>
    <property type="match status" value="1"/>
</dbReference>
<accession>A0ABX0UA29</accession>
<dbReference type="NCBIfam" id="NF040506">
    <property type="entry name" value="PG0870_Nterm"/>
    <property type="match status" value="1"/>
</dbReference>
<evidence type="ECO:0000313" key="3">
    <source>
        <dbReference type="EMBL" id="NIJ45657.1"/>
    </source>
</evidence>